<organism evidence="2 3">
    <name type="scientific">Candidatus Syntrophocurvum alkaliphilum</name>
    <dbReference type="NCBI Taxonomy" id="2293317"/>
    <lineage>
        <taxon>Bacteria</taxon>
        <taxon>Bacillati</taxon>
        <taxon>Bacillota</taxon>
        <taxon>Clostridia</taxon>
        <taxon>Eubacteriales</taxon>
        <taxon>Syntrophomonadaceae</taxon>
        <taxon>Candidatus Syntrophocurvum</taxon>
    </lineage>
</organism>
<dbReference type="AlphaFoldDB" id="A0A6I6DE44"/>
<dbReference type="Gene3D" id="6.10.140.1630">
    <property type="match status" value="1"/>
</dbReference>
<proteinExistence type="predicted"/>
<dbReference type="InterPro" id="IPR007110">
    <property type="entry name" value="Ig-like_dom"/>
</dbReference>
<dbReference type="Gene3D" id="2.60.40.10">
    <property type="entry name" value="Immunoglobulins"/>
    <property type="match status" value="1"/>
</dbReference>
<evidence type="ECO:0000313" key="3">
    <source>
        <dbReference type="Proteomes" id="UP000426444"/>
    </source>
</evidence>
<dbReference type="Proteomes" id="UP000426444">
    <property type="component" value="Chromosome"/>
</dbReference>
<reference evidence="3" key="1">
    <citation type="journal article" date="2019" name="Microbiology">
        <title>Complete Genome Sequence of an Uncultured Bacterium of the Candidate Phylum Bipolaricaulota.</title>
        <authorList>
            <person name="Kadnikov V.V."/>
            <person name="Mardanov A.V."/>
            <person name="Beletsky A.V."/>
            <person name="Frank Y.A."/>
            <person name="Karnachuk O.V."/>
            <person name="Ravin N.V."/>
        </authorList>
    </citation>
    <scope>NUCLEOTIDE SEQUENCE [LARGE SCALE GENOMIC DNA]</scope>
</reference>
<keyword evidence="3" id="KW-1185">Reference proteome</keyword>
<evidence type="ECO:0000259" key="1">
    <source>
        <dbReference type="PROSITE" id="PS50835"/>
    </source>
</evidence>
<feature type="domain" description="Ig-like" evidence="1">
    <location>
        <begin position="76"/>
        <end position="169"/>
    </location>
</feature>
<protein>
    <recommendedName>
        <fullName evidence="1">Ig-like domain-containing protein</fullName>
    </recommendedName>
</protein>
<evidence type="ECO:0000313" key="2">
    <source>
        <dbReference type="EMBL" id="QGT99506.1"/>
    </source>
</evidence>
<dbReference type="PROSITE" id="PS50835">
    <property type="entry name" value="IG_LIKE"/>
    <property type="match status" value="1"/>
</dbReference>
<sequence>MTYNTKNYTEQGGEKTIISGELNIIEQGKLMFNGEELSQALYQSNSQATTIAGLVADFNKLLVKLRSAGVMFSKAPVITILIEPEDVIVTEGSIEESLTVDATVSNGSELSYQWYSNNTESNEDGTLIEGATEAVFDLPTNLTEGTIYYYCVITAEEAPDVTSEVASVTVEGD</sequence>
<name>A0A6I6DE44_9FIRM</name>
<dbReference type="RefSeq" id="WP_320411457.1">
    <property type="nucleotide sequence ID" value="NZ_CP046457.1"/>
</dbReference>
<dbReference type="KEGG" id="salq:SYNTR_0913"/>
<accession>A0A6I6DE44</accession>
<gene>
    <name evidence="2" type="ORF">SYNTR_0913</name>
</gene>
<dbReference type="InterPro" id="IPR013783">
    <property type="entry name" value="Ig-like_fold"/>
</dbReference>
<dbReference type="EMBL" id="CP046457">
    <property type="protein sequence ID" value="QGT99506.1"/>
    <property type="molecule type" value="Genomic_DNA"/>
</dbReference>